<organism evidence="3 4">
    <name type="scientific">Candidatus Lloydbacteria bacterium RIFCSPHIGHO2_02_FULL_54_17</name>
    <dbReference type="NCBI Taxonomy" id="1798664"/>
    <lineage>
        <taxon>Bacteria</taxon>
        <taxon>Candidatus Lloydiibacteriota</taxon>
    </lineage>
</organism>
<evidence type="ECO:0000256" key="2">
    <source>
        <dbReference type="SAM" id="Phobius"/>
    </source>
</evidence>
<feature type="region of interest" description="Disordered" evidence="1">
    <location>
        <begin position="77"/>
        <end position="96"/>
    </location>
</feature>
<proteinExistence type="predicted"/>
<dbReference type="EMBL" id="MHLO01000021">
    <property type="protein sequence ID" value="OGZ12282.1"/>
    <property type="molecule type" value="Genomic_DNA"/>
</dbReference>
<keyword evidence="2" id="KW-0472">Membrane</keyword>
<protein>
    <recommendedName>
        <fullName evidence="5">Thrombospondin type 3 repeat superfamily protein</fullName>
    </recommendedName>
</protein>
<dbReference type="STRING" id="1798664.A3C93_04050"/>
<gene>
    <name evidence="3" type="ORF">A3C93_04050</name>
</gene>
<sequence>MRFQELQHKNLIVSAMVALTAVSLTFYLTRGEELFSSEKTLIVQALPEVKTGAEDIDTDLDGLPDWKEKLYGSNPYVVDSDEDGTRDGDEIRVGRNPAVPNTAMSGEAVNDKLAYLEDPDIATSSTDLLGIKKEFFARYLAEGSKEVKETTFRDLIQKVDVKAFVPRHELLDLTISSDNSTEGVRAYVNAFGLIIKKYLNHRMKESEDQLIKAALTRSDKGTIEELQLLSIAYKNFAADLLALEVPSALARAHLLTVNGYEGMGRGILGITRAHEDPLYAAAAYEAYLKYRLDVVNGYAFVVVYVGNEGITFTKDEPGYPFYVNTVPQQ</sequence>
<evidence type="ECO:0000313" key="4">
    <source>
        <dbReference type="Proteomes" id="UP000178636"/>
    </source>
</evidence>
<reference evidence="3 4" key="1">
    <citation type="journal article" date="2016" name="Nat. Commun.">
        <title>Thousands of microbial genomes shed light on interconnected biogeochemical processes in an aquifer system.</title>
        <authorList>
            <person name="Anantharaman K."/>
            <person name="Brown C.T."/>
            <person name="Hug L.A."/>
            <person name="Sharon I."/>
            <person name="Castelle C.J."/>
            <person name="Probst A.J."/>
            <person name="Thomas B.C."/>
            <person name="Singh A."/>
            <person name="Wilkins M.J."/>
            <person name="Karaoz U."/>
            <person name="Brodie E.L."/>
            <person name="Williams K.H."/>
            <person name="Hubbard S.S."/>
            <person name="Banfield J.F."/>
        </authorList>
    </citation>
    <scope>NUCLEOTIDE SEQUENCE [LARGE SCALE GENOMIC DNA]</scope>
</reference>
<feature type="compositionally biased region" description="Basic and acidic residues" evidence="1">
    <location>
        <begin position="83"/>
        <end position="93"/>
    </location>
</feature>
<dbReference type="Proteomes" id="UP000178636">
    <property type="component" value="Unassembled WGS sequence"/>
</dbReference>
<feature type="transmembrane region" description="Helical" evidence="2">
    <location>
        <begin position="12"/>
        <end position="29"/>
    </location>
</feature>
<dbReference type="AlphaFoldDB" id="A0A1G2DFR8"/>
<evidence type="ECO:0000256" key="1">
    <source>
        <dbReference type="SAM" id="MobiDB-lite"/>
    </source>
</evidence>
<evidence type="ECO:0008006" key="5">
    <source>
        <dbReference type="Google" id="ProtNLM"/>
    </source>
</evidence>
<keyword evidence="2" id="KW-0812">Transmembrane</keyword>
<accession>A0A1G2DFR8</accession>
<evidence type="ECO:0000313" key="3">
    <source>
        <dbReference type="EMBL" id="OGZ12282.1"/>
    </source>
</evidence>
<comment type="caution">
    <text evidence="3">The sequence shown here is derived from an EMBL/GenBank/DDBJ whole genome shotgun (WGS) entry which is preliminary data.</text>
</comment>
<name>A0A1G2DFR8_9BACT</name>
<keyword evidence="2" id="KW-1133">Transmembrane helix</keyword>